<dbReference type="Proteomes" id="UP001172737">
    <property type="component" value="Unassembled WGS sequence"/>
</dbReference>
<accession>A0AAW7M9F0</accession>
<evidence type="ECO:0000256" key="1">
    <source>
        <dbReference type="SAM" id="MobiDB-lite"/>
    </source>
</evidence>
<evidence type="ECO:0000313" key="3">
    <source>
        <dbReference type="Proteomes" id="UP001172737"/>
    </source>
</evidence>
<reference evidence="2" key="1">
    <citation type="submission" date="2023-06" db="EMBL/GenBank/DDBJ databases">
        <title>Sysu t00039.</title>
        <authorList>
            <person name="Gao L."/>
            <person name="Fang B.-Z."/>
            <person name="Li W.-J."/>
        </authorList>
    </citation>
    <scope>NUCLEOTIDE SEQUENCE</scope>
    <source>
        <strain evidence="2">SYSU T00039</strain>
    </source>
</reference>
<feature type="region of interest" description="Disordered" evidence="1">
    <location>
        <begin position="1"/>
        <end position="31"/>
    </location>
</feature>
<evidence type="ECO:0000313" key="2">
    <source>
        <dbReference type="EMBL" id="MDN4488540.1"/>
    </source>
</evidence>
<dbReference type="AlphaFoldDB" id="A0AAW7M9F0"/>
<protein>
    <submittedName>
        <fullName evidence="2">Uncharacterized protein</fullName>
    </submittedName>
</protein>
<proteinExistence type="predicted"/>
<name>A0AAW7M9F0_9MICO</name>
<gene>
    <name evidence="2" type="ORF">QQX10_10210</name>
</gene>
<organism evidence="2 3">
    <name type="scientific">Demequina lignilytica</name>
    <dbReference type="NCBI Taxonomy" id="3051663"/>
    <lineage>
        <taxon>Bacteria</taxon>
        <taxon>Bacillati</taxon>
        <taxon>Actinomycetota</taxon>
        <taxon>Actinomycetes</taxon>
        <taxon>Micrococcales</taxon>
        <taxon>Demequinaceae</taxon>
        <taxon>Demequina</taxon>
    </lineage>
</organism>
<dbReference type="EMBL" id="JAUHPX010000005">
    <property type="protein sequence ID" value="MDN4488540.1"/>
    <property type="molecule type" value="Genomic_DNA"/>
</dbReference>
<keyword evidence="3" id="KW-1185">Reference proteome</keyword>
<feature type="compositionally biased region" description="Gly residues" evidence="1">
    <location>
        <begin position="9"/>
        <end position="19"/>
    </location>
</feature>
<dbReference type="RefSeq" id="WP_301119411.1">
    <property type="nucleotide sequence ID" value="NZ_JAUHPX010000005.1"/>
</dbReference>
<sequence length="77" mass="7618">MNAELGAQAGAGRGPGGDAAGATAPSGAWSRIANPRRVTLADDAIEVRPEGGLVAGVDVGELTAHERVRYPAAEPAA</sequence>
<comment type="caution">
    <text evidence="2">The sequence shown here is derived from an EMBL/GenBank/DDBJ whole genome shotgun (WGS) entry which is preliminary data.</text>
</comment>